<dbReference type="GO" id="GO:0046872">
    <property type="term" value="F:metal ion binding"/>
    <property type="evidence" value="ECO:0007669"/>
    <property type="project" value="UniProtKB-KW"/>
</dbReference>
<gene>
    <name evidence="7" type="ORF">ANDGO_03092</name>
</gene>
<dbReference type="AlphaFoldDB" id="A0A8K0F1B2"/>
<feature type="compositionally biased region" description="Low complexity" evidence="5">
    <location>
        <begin position="40"/>
        <end position="52"/>
    </location>
</feature>
<keyword evidence="8" id="KW-1185">Reference proteome</keyword>
<name>A0A8K0F1B2_ANDGO</name>
<dbReference type="Pfam" id="PF02630">
    <property type="entry name" value="SCO1-SenC"/>
    <property type="match status" value="1"/>
</dbReference>
<keyword evidence="4" id="KW-1015">Disulfide bond</keyword>
<dbReference type="Proteomes" id="UP000799049">
    <property type="component" value="Unassembled WGS sequence"/>
</dbReference>
<dbReference type="PANTHER" id="PTHR12151:SF5">
    <property type="entry name" value="AT19154P"/>
    <property type="match status" value="1"/>
</dbReference>
<evidence type="ECO:0000259" key="6">
    <source>
        <dbReference type="PROSITE" id="PS51352"/>
    </source>
</evidence>
<keyword evidence="2 3" id="KW-0186">Copper</keyword>
<dbReference type="FunFam" id="3.40.30.10:FF:000013">
    <property type="entry name" value="Blast:Protein SCO1 homolog, mitochondrial"/>
    <property type="match status" value="1"/>
</dbReference>
<feature type="binding site" evidence="3">
    <location>
        <position position="265"/>
    </location>
    <ligand>
        <name>Cu cation</name>
        <dbReference type="ChEBI" id="CHEBI:23378"/>
    </ligand>
</feature>
<sequence length="307" mass="33991">MFRLSRSLMRPSAQCLSDSLKTKMHVCKYATAPHPHSPSEPDQQSQLLPPQQNISGSDGHGHNRDSSTRGRADGKEAAWNTGGSGNGSGSSERGPLSWKSAALQLGLMTIAGGGLYYWYDQEKRQKATASSKVQSYGGVKIGGPFSLTDTMKRTVTEEDFKGKFAILYFGFTMCPDVCPTEMDKLTAAVNRIEKRYGSGIVQPVFISVDPKRDSPERIKAYLADFHPSFIGLTGTYDQIADVTKKFRVYWSKPDDSAGDDYVVDHSIIMYVLHPSGEFIDYYGKNLNADEVTQKLTAHIEKYMDSKK</sequence>
<feature type="domain" description="Thioredoxin" evidence="6">
    <location>
        <begin position="121"/>
        <end position="300"/>
    </location>
</feature>
<feature type="disulfide bond" description="Redox-active" evidence="4">
    <location>
        <begin position="174"/>
        <end position="178"/>
    </location>
</feature>
<organism evidence="7 8">
    <name type="scientific">Andalucia godoyi</name>
    <name type="common">Flagellate</name>
    <dbReference type="NCBI Taxonomy" id="505711"/>
    <lineage>
        <taxon>Eukaryota</taxon>
        <taxon>Discoba</taxon>
        <taxon>Jakobida</taxon>
        <taxon>Andalucina</taxon>
        <taxon>Andaluciidae</taxon>
        <taxon>Andalucia</taxon>
    </lineage>
</organism>
<dbReference type="Gene3D" id="3.40.30.10">
    <property type="entry name" value="Glutaredoxin"/>
    <property type="match status" value="1"/>
</dbReference>
<accession>A0A8K0F1B2</accession>
<keyword evidence="3" id="KW-0479">Metal-binding</keyword>
<dbReference type="GO" id="GO:0005739">
    <property type="term" value="C:mitochondrion"/>
    <property type="evidence" value="ECO:0007669"/>
    <property type="project" value="GOC"/>
</dbReference>
<dbReference type="InterPro" id="IPR013766">
    <property type="entry name" value="Thioredoxin_domain"/>
</dbReference>
<comment type="caution">
    <text evidence="7">The sequence shown here is derived from an EMBL/GenBank/DDBJ whole genome shotgun (WGS) entry which is preliminary data.</text>
</comment>
<evidence type="ECO:0000256" key="5">
    <source>
        <dbReference type="SAM" id="MobiDB-lite"/>
    </source>
</evidence>
<dbReference type="OrthoDB" id="270009at2759"/>
<dbReference type="SUPFAM" id="SSF52833">
    <property type="entry name" value="Thioredoxin-like"/>
    <property type="match status" value="1"/>
</dbReference>
<evidence type="ECO:0000256" key="3">
    <source>
        <dbReference type="PIRSR" id="PIRSR603782-1"/>
    </source>
</evidence>
<dbReference type="InterPro" id="IPR003782">
    <property type="entry name" value="SCO1/SenC"/>
</dbReference>
<dbReference type="PANTHER" id="PTHR12151">
    <property type="entry name" value="ELECTRON TRANSPORT PROTIN SCO1/SENC FAMILY MEMBER"/>
    <property type="match status" value="1"/>
</dbReference>
<evidence type="ECO:0000256" key="4">
    <source>
        <dbReference type="PIRSR" id="PIRSR603782-2"/>
    </source>
</evidence>
<proteinExistence type="inferred from homology"/>
<protein>
    <submittedName>
        <fullName evidence="7">Mitochondrial CIV assembly protein Sco1</fullName>
    </submittedName>
</protein>
<comment type="similarity">
    <text evidence="1">Belongs to the SCO1/2 family.</text>
</comment>
<dbReference type="InterPro" id="IPR036249">
    <property type="entry name" value="Thioredoxin-like_sf"/>
</dbReference>
<evidence type="ECO:0000256" key="2">
    <source>
        <dbReference type="ARBA" id="ARBA00023008"/>
    </source>
</evidence>
<evidence type="ECO:0000313" key="8">
    <source>
        <dbReference type="Proteomes" id="UP000799049"/>
    </source>
</evidence>
<dbReference type="PROSITE" id="PS51352">
    <property type="entry name" value="THIOREDOXIN_2"/>
    <property type="match status" value="1"/>
</dbReference>
<dbReference type="CDD" id="cd02968">
    <property type="entry name" value="SCO"/>
    <property type="match status" value="1"/>
</dbReference>
<dbReference type="GO" id="GO:0033617">
    <property type="term" value="P:mitochondrial respiratory chain complex IV assembly"/>
    <property type="evidence" value="ECO:0007669"/>
    <property type="project" value="TreeGrafter"/>
</dbReference>
<feature type="binding site" evidence="3">
    <location>
        <position position="174"/>
    </location>
    <ligand>
        <name>Cu cation</name>
        <dbReference type="ChEBI" id="CHEBI:23378"/>
    </ligand>
</feature>
<feature type="region of interest" description="Disordered" evidence="5">
    <location>
        <begin position="30"/>
        <end position="95"/>
    </location>
</feature>
<dbReference type="EMBL" id="VRVR01000002">
    <property type="protein sequence ID" value="KAF0853126.1"/>
    <property type="molecule type" value="Genomic_DNA"/>
</dbReference>
<reference evidence="7" key="1">
    <citation type="submission" date="2019-09" db="EMBL/GenBank/DDBJ databases">
        <title>The Mitochondrial Proteome of the Jakobid, Andalucia godoyi, a Protist With the Most Gene-Rich and Bacteria-Like Mitochondrial Genome.</title>
        <authorList>
            <person name="Gray M.W."/>
            <person name="Burger G."/>
            <person name="Derelle R."/>
            <person name="Klimes V."/>
            <person name="Leger M."/>
            <person name="Sarrasin M."/>
            <person name="Vlcek C."/>
            <person name="Roger A.J."/>
            <person name="Elias M."/>
            <person name="Lang B.F."/>
        </authorList>
    </citation>
    <scope>NUCLEOTIDE SEQUENCE</scope>
    <source>
        <strain evidence="7">And28</strain>
    </source>
</reference>
<evidence type="ECO:0000256" key="1">
    <source>
        <dbReference type="ARBA" id="ARBA00010996"/>
    </source>
</evidence>
<feature type="compositionally biased region" description="Basic and acidic residues" evidence="5">
    <location>
        <begin position="59"/>
        <end position="76"/>
    </location>
</feature>
<feature type="binding site" evidence="3">
    <location>
        <position position="178"/>
    </location>
    <ligand>
        <name>Cu cation</name>
        <dbReference type="ChEBI" id="CHEBI:23378"/>
    </ligand>
</feature>
<evidence type="ECO:0000313" key="7">
    <source>
        <dbReference type="EMBL" id="KAF0853126.1"/>
    </source>
</evidence>